<dbReference type="SUPFAM" id="SSF51569">
    <property type="entry name" value="Aldolase"/>
    <property type="match status" value="1"/>
</dbReference>
<dbReference type="Pfam" id="PF00701">
    <property type="entry name" value="DHDPS"/>
    <property type="match status" value="1"/>
</dbReference>
<proteinExistence type="inferred from homology"/>
<evidence type="ECO:0000256" key="6">
    <source>
        <dbReference type="PIRNR" id="PIRNR001365"/>
    </source>
</evidence>
<dbReference type="NCBIfam" id="NF002958">
    <property type="entry name" value="PRK03620.1"/>
    <property type="match status" value="1"/>
</dbReference>
<dbReference type="InterPro" id="IPR013785">
    <property type="entry name" value="Aldolase_TIM"/>
</dbReference>
<evidence type="ECO:0000256" key="1">
    <source>
        <dbReference type="ARBA" id="ARBA00001446"/>
    </source>
</evidence>
<name>A0ABU2LNN3_9ACTN</name>
<comment type="pathway">
    <text evidence="2 5">Carbohydrate acid metabolism; D-glucarate degradation; 2,5-dioxopentanoate from D-glucarate: step 2/2.</text>
</comment>
<protein>
    <recommendedName>
        <fullName evidence="5">Probable 5-dehydro-4-deoxyglucarate dehydratase</fullName>
        <ecNumber evidence="5">4.2.1.41</ecNumber>
    </recommendedName>
    <alternativeName>
        <fullName evidence="5">5-keto-4-deoxy-glucarate dehydratase</fullName>
        <shortName evidence="5">KDGDH</shortName>
    </alternativeName>
</protein>
<dbReference type="Proteomes" id="UP001183420">
    <property type="component" value="Unassembled WGS sequence"/>
</dbReference>
<evidence type="ECO:0000313" key="8">
    <source>
        <dbReference type="Proteomes" id="UP001183420"/>
    </source>
</evidence>
<dbReference type="SMART" id="SM01130">
    <property type="entry name" value="DHDPS"/>
    <property type="match status" value="1"/>
</dbReference>
<evidence type="ECO:0000256" key="5">
    <source>
        <dbReference type="HAMAP-Rule" id="MF_00694"/>
    </source>
</evidence>
<gene>
    <name evidence="7" type="ORF">RNC47_12610</name>
</gene>
<keyword evidence="8" id="KW-1185">Reference proteome</keyword>
<evidence type="ECO:0000313" key="7">
    <source>
        <dbReference type="EMBL" id="MDT0319178.1"/>
    </source>
</evidence>
<evidence type="ECO:0000256" key="2">
    <source>
        <dbReference type="ARBA" id="ARBA00004983"/>
    </source>
</evidence>
<dbReference type="InterPro" id="IPR017655">
    <property type="entry name" value="Dehydro-deoxyglucarate_dehyd"/>
</dbReference>
<dbReference type="PANTHER" id="PTHR12128">
    <property type="entry name" value="DIHYDRODIPICOLINATE SYNTHASE"/>
    <property type="match status" value="1"/>
</dbReference>
<reference evidence="8" key="1">
    <citation type="submission" date="2023-07" db="EMBL/GenBank/DDBJ databases">
        <title>30 novel species of actinomycetes from the DSMZ collection.</title>
        <authorList>
            <person name="Nouioui I."/>
        </authorList>
    </citation>
    <scope>NUCLEOTIDE SEQUENCE [LARGE SCALE GENOMIC DNA]</scope>
    <source>
        <strain evidence="8">DSM 44918</strain>
    </source>
</reference>
<accession>A0ABU2LNN3</accession>
<sequence length="314" mass="33027">MTDAGLAARLEGLLFFPVTPFDAAGALNLDAYRAHLRAGLDAGPGAVFAACGTGEFHALTPDEYQRCVATAVEVAAGAVPVIAGVGYGTAVAADFARRAEAAGADGLLVLPPYLVKAGQRGLLRHYTALADATGLQLIVYQRDNAILTPETVARLAGDPRIIGLKDGVGDLDLLQRVISAVRTAHPDRPEFRYFNGLPTAELTGPAYRGLGVTLYSSAVFCFVPEIALAFHAALGRDDHATVRRLLDGFYRPLVELRDRGSGYAVSLVKAGVRLRGLDVGEVRAPLAEPEPAHVAELAALIDTGLKLIDPEVTP</sequence>
<dbReference type="Gene3D" id="3.20.20.70">
    <property type="entry name" value="Aldolase class I"/>
    <property type="match status" value="1"/>
</dbReference>
<dbReference type="HAMAP" id="MF_00694">
    <property type="entry name" value="KDGDH"/>
    <property type="match status" value="1"/>
</dbReference>
<dbReference type="RefSeq" id="WP_311598306.1">
    <property type="nucleotide sequence ID" value="NZ_JAVREM010000011.1"/>
</dbReference>
<evidence type="ECO:0000256" key="3">
    <source>
        <dbReference type="ARBA" id="ARBA00007592"/>
    </source>
</evidence>
<comment type="catalytic activity">
    <reaction evidence="1 5">
        <text>5-dehydro-4-deoxy-D-glucarate + H(+) = 2,5-dioxopentanoate + CO2 + H2O</text>
        <dbReference type="Rhea" id="RHEA:24608"/>
        <dbReference type="ChEBI" id="CHEBI:15377"/>
        <dbReference type="ChEBI" id="CHEBI:15378"/>
        <dbReference type="ChEBI" id="CHEBI:16526"/>
        <dbReference type="ChEBI" id="CHEBI:42819"/>
        <dbReference type="ChEBI" id="CHEBI:58136"/>
        <dbReference type="EC" id="4.2.1.41"/>
    </reaction>
</comment>
<evidence type="ECO:0000256" key="4">
    <source>
        <dbReference type="ARBA" id="ARBA00023239"/>
    </source>
</evidence>
<comment type="similarity">
    <text evidence="3 5 6">Belongs to the DapA family.</text>
</comment>
<dbReference type="PRINTS" id="PR00146">
    <property type="entry name" value="DHPICSNTHASE"/>
</dbReference>
<dbReference type="PIRSF" id="PIRSF001365">
    <property type="entry name" value="DHDPS"/>
    <property type="match status" value="1"/>
</dbReference>
<dbReference type="EMBL" id="JAVREM010000011">
    <property type="protein sequence ID" value="MDT0319178.1"/>
    <property type="molecule type" value="Genomic_DNA"/>
</dbReference>
<keyword evidence="4 5" id="KW-0456">Lyase</keyword>
<dbReference type="InterPro" id="IPR002220">
    <property type="entry name" value="DapA-like"/>
</dbReference>
<dbReference type="PANTHER" id="PTHR12128:SF19">
    <property type="entry name" value="5-DEHYDRO-4-DEOXYGLUCARATE DEHYDRATASE 2-RELATED"/>
    <property type="match status" value="1"/>
</dbReference>
<dbReference type="EC" id="4.2.1.41" evidence="5"/>
<comment type="caution">
    <text evidence="7">The sequence shown here is derived from an EMBL/GenBank/DDBJ whole genome shotgun (WGS) entry which is preliminary data.</text>
</comment>
<organism evidence="7 8">
    <name type="scientific">Streptomyces millisiae</name>
    <dbReference type="NCBI Taxonomy" id="3075542"/>
    <lineage>
        <taxon>Bacteria</taxon>
        <taxon>Bacillati</taxon>
        <taxon>Actinomycetota</taxon>
        <taxon>Actinomycetes</taxon>
        <taxon>Kitasatosporales</taxon>
        <taxon>Streptomycetaceae</taxon>
        <taxon>Streptomyces</taxon>
    </lineage>
</organism>